<accession>A0A0E0LNS4</accession>
<protein>
    <submittedName>
        <fullName evidence="1">Uncharacterized protein</fullName>
    </submittedName>
</protein>
<reference evidence="1" key="2">
    <citation type="submission" date="2018-05" db="EMBL/GenBank/DDBJ databases">
        <title>OpunRS2 (Oryza punctata Reference Sequence Version 2).</title>
        <authorList>
            <person name="Zhang J."/>
            <person name="Kudrna D."/>
            <person name="Lee S."/>
            <person name="Talag J."/>
            <person name="Welchert J."/>
            <person name="Wing R.A."/>
        </authorList>
    </citation>
    <scope>NUCLEOTIDE SEQUENCE [LARGE SCALE GENOMIC DNA]</scope>
</reference>
<dbReference type="Gramene" id="OPUNC07G22060.4">
    <property type="protein sequence ID" value="OPUNC07G22060.4"/>
    <property type="gene ID" value="OPUNC07G22060"/>
</dbReference>
<name>A0A0E0LNS4_ORYPU</name>
<dbReference type="EnsemblPlants" id="OPUNC07G22060.4">
    <property type="protein sequence ID" value="OPUNC07G22060.4"/>
    <property type="gene ID" value="OPUNC07G22060"/>
</dbReference>
<dbReference type="Proteomes" id="UP000026962">
    <property type="component" value="Chromosome 7"/>
</dbReference>
<dbReference type="HOGENOM" id="CLU_3109760_0_0_1"/>
<evidence type="ECO:0000313" key="1">
    <source>
        <dbReference type="EnsemblPlants" id="OPUNC07G22060.4"/>
    </source>
</evidence>
<sequence length="51" mass="5618">MILSELTIVSGCVTLAKPVKMESYTAEAKFDCLLFGNYLPDSCSSFYLSVM</sequence>
<keyword evidence="2" id="KW-1185">Reference proteome</keyword>
<evidence type="ECO:0000313" key="2">
    <source>
        <dbReference type="Proteomes" id="UP000026962"/>
    </source>
</evidence>
<organism evidence="1">
    <name type="scientific">Oryza punctata</name>
    <name type="common">Red rice</name>
    <dbReference type="NCBI Taxonomy" id="4537"/>
    <lineage>
        <taxon>Eukaryota</taxon>
        <taxon>Viridiplantae</taxon>
        <taxon>Streptophyta</taxon>
        <taxon>Embryophyta</taxon>
        <taxon>Tracheophyta</taxon>
        <taxon>Spermatophyta</taxon>
        <taxon>Magnoliopsida</taxon>
        <taxon>Liliopsida</taxon>
        <taxon>Poales</taxon>
        <taxon>Poaceae</taxon>
        <taxon>BOP clade</taxon>
        <taxon>Oryzoideae</taxon>
        <taxon>Oryzeae</taxon>
        <taxon>Oryzinae</taxon>
        <taxon>Oryza</taxon>
    </lineage>
</organism>
<reference evidence="1" key="1">
    <citation type="submission" date="2015-04" db="UniProtKB">
        <authorList>
            <consortium name="EnsemblPlants"/>
        </authorList>
    </citation>
    <scope>IDENTIFICATION</scope>
</reference>
<proteinExistence type="predicted"/>
<dbReference type="AlphaFoldDB" id="A0A0E0LNS4"/>